<evidence type="ECO:0000313" key="25">
    <source>
        <dbReference type="EMBL" id="KAL3228562.1"/>
    </source>
</evidence>
<accession>A0ABR4NM29</accession>
<feature type="region of interest" description="Disordered" evidence="21">
    <location>
        <begin position="1"/>
        <end position="41"/>
    </location>
</feature>
<evidence type="ECO:0000256" key="5">
    <source>
        <dbReference type="ARBA" id="ARBA00022485"/>
    </source>
</evidence>
<name>A0ABR4NM29_9SACH</name>
<dbReference type="InterPro" id="IPR027417">
    <property type="entry name" value="P-loop_NTPase"/>
</dbReference>
<sequence>MSQNTENKKRTVDLTKSPVKIDSNQTSDLDGSKKKIKSGKGRYKFAPVDNLTKKKPTPPIIKSISVSQLRKSSKSTTDHEIKINAANSNKISSVINNGARVESAPNKTSWKVLADKTVIAPSLDAHKAEKVYPEEEVIWKYTPIHSDKSETSNIQHDCSDIAQMTNDPSSTPLIPNRWKTVINLQSMHEDTEVQADNSMRNTYDTDQQEDIEKRLNNNIKDKEPSIDRITQNELPSSPNKMPNNIKYSNSTSPEQLSLDYSSDDLFETAEQNIHMKTIIEQNPKISSVDVSDRNPTDNGDISNQSDEDDDNLLNELLSDDSEDNITNNKKVEMEVNVDSQSQSSDDSLYEFLEQTQILDSNKLPKNEGVKINKEPVTTIKEGIKDSIIPRKFWADWIFKRRNFVRLVILKINEVELERIGKQKILICQDMKEEQTTVIVRHPWVYLDFVVGDIVHIIEGKNSSNKRLLSDDIDPKTQLPNDNLLILNPDIILSATTVGNSIDCIRKAVIGEFFQDCREEPSLPMLVGSLVHELLQASFKKKIVDQKLDKQFVDEKLEELLESYSFSILLCGESKESVKNIIINEHYENILSFTDKYVSKSSYGCYVSISGTRRTEPISISDIIDIEEHIVSPMYGLKGFLDSTVEATVERNRYVVPLEIKTGKSRSISHEAQGMIYTLLLNDRYEIPVDFFLLYYTRDKSMSKFPRILSSLKHILMARNQLTTFMRHHLKEIYDTSTKDIQLPPIVRSSYCDNCYARDTCMTLNHLTEVENNELEYEKNVFLDNSPHTKNIERYRKFFKKYNDLINKEESSYKFISHQMFLMGSSEREEIYGTSLSNMVVTSIEDIKHPRFPCIFTFQRDKTSHSKPPLLLSQLTKNDYVLISDESGHFGLSQGQVVHISKDEIKISTDRKLLNNKINMNFSSSVMIKSTLHHETDYSALLATQNQVTYRIDRNDIQQGLSMARYNLLNLFMTPVLENTTVVDPRNSRERRVKYSEGGDIKTRKLLVDQEEPKFRSKDNPVIPYKLTNTENFNEDQLNAIDKVMRAEDYSLILGMPGTGKTTVIAEIIKILVKNNKSVLLTSYTHSAVDNILLKLENTGIDIFRLGSPSRIHDDIKKYIPDYTEVSSLNHYLDVIDKVPVVATTCLGIKDTLFSMKSKDFDYVIIDEASQVSLPVALGPIRFAERFVMVGDHFQLPPLVRSEAARLGGLEDSMFKILCEKHPKCVSELTYQYRMCEDIVKLSNKLIYNDKLKCGTINVANQQLKVSTDVDLTSYKVAGFSNNSYWLEKVINPENKVLFLDYDECSHIEEKSERDNITNTGEVELVRQCIEGMLQCGVSMKSIGVMTLYRAQLRLLKKTFEHEKYSSLEILTADQFQGRDKECIVISMVRSNPQMNGGSLLKELRRVNVAVTRAKSKLIIIGSRSTIGSVREIKSFIDLLESENWIYPLQGNCLDVYKFPLYEINKSKEYDSQNKKIGGAKPIKQDSKILKDMPIVRQALNE</sequence>
<evidence type="ECO:0000259" key="23">
    <source>
        <dbReference type="Pfam" id="PF13086"/>
    </source>
</evidence>
<reference evidence="25 26" key="1">
    <citation type="submission" date="2024-05" db="EMBL/GenBank/DDBJ databases">
        <title>Long read based assembly of the Candida bracarensis genome reveals expanded adhesin content.</title>
        <authorList>
            <person name="Marcet-Houben M."/>
            <person name="Ksiezopolska E."/>
            <person name="Gabaldon T."/>
        </authorList>
    </citation>
    <scope>NUCLEOTIDE SEQUENCE [LARGE SCALE GENOMIC DNA]</scope>
    <source>
        <strain evidence="25 26">CBM6</strain>
    </source>
</reference>
<evidence type="ECO:0000256" key="8">
    <source>
        <dbReference type="ARBA" id="ARBA00022723"/>
    </source>
</evidence>
<organism evidence="25 26">
    <name type="scientific">Nakaseomyces bracarensis</name>
    <dbReference type="NCBI Taxonomy" id="273131"/>
    <lineage>
        <taxon>Eukaryota</taxon>
        <taxon>Fungi</taxon>
        <taxon>Dikarya</taxon>
        <taxon>Ascomycota</taxon>
        <taxon>Saccharomycotina</taxon>
        <taxon>Saccharomycetes</taxon>
        <taxon>Saccharomycetales</taxon>
        <taxon>Saccharomycetaceae</taxon>
        <taxon>Nakaseomyces</taxon>
    </lineage>
</organism>
<feature type="compositionally biased region" description="Basic and acidic residues" evidence="21">
    <location>
        <begin position="215"/>
        <end position="226"/>
    </location>
</feature>
<evidence type="ECO:0000256" key="4">
    <source>
        <dbReference type="ARBA" id="ARBA00012551"/>
    </source>
</evidence>
<dbReference type="InterPro" id="IPR050534">
    <property type="entry name" value="Coronavir_polyprotein_1ab"/>
</dbReference>
<evidence type="ECO:0000256" key="18">
    <source>
        <dbReference type="ARBA" id="ARBA00023242"/>
    </source>
</evidence>
<feature type="compositionally biased region" description="Polar residues" evidence="21">
    <location>
        <begin position="228"/>
        <end position="256"/>
    </location>
</feature>
<evidence type="ECO:0000256" key="14">
    <source>
        <dbReference type="ARBA" id="ARBA00023004"/>
    </source>
</evidence>
<evidence type="ECO:0000259" key="22">
    <source>
        <dbReference type="Pfam" id="PF08696"/>
    </source>
</evidence>
<keyword evidence="18" id="KW-0539">Nucleus</keyword>
<comment type="cofactor">
    <cofactor evidence="1">
        <name>[4Fe-4S] cluster</name>
        <dbReference type="ChEBI" id="CHEBI:49883"/>
    </cofactor>
</comment>
<keyword evidence="17" id="KW-0234">DNA repair</keyword>
<dbReference type="EC" id="3.6.4.12" evidence="4"/>
<comment type="similarity">
    <text evidence="3">Belongs to the DNA2/NAM7 helicase family.</text>
</comment>
<evidence type="ECO:0000256" key="6">
    <source>
        <dbReference type="ARBA" id="ARBA00022705"/>
    </source>
</evidence>
<evidence type="ECO:0000256" key="19">
    <source>
        <dbReference type="ARBA" id="ARBA00023268"/>
    </source>
</evidence>
<keyword evidence="14" id="KW-0408">Iron</keyword>
<dbReference type="Pfam" id="PF13087">
    <property type="entry name" value="AAA_12"/>
    <property type="match status" value="1"/>
</dbReference>
<keyword evidence="26" id="KW-1185">Reference proteome</keyword>
<dbReference type="InterPro" id="IPR011604">
    <property type="entry name" value="PDDEXK-like_dom_sf"/>
</dbReference>
<dbReference type="InterPro" id="IPR026851">
    <property type="entry name" value="Dna2/JHS1_DEXXQ-box"/>
</dbReference>
<feature type="compositionally biased region" description="Basic and acidic residues" evidence="21">
    <location>
        <begin position="1"/>
        <end position="13"/>
    </location>
</feature>
<dbReference type="InterPro" id="IPR041679">
    <property type="entry name" value="DNA2/NAM7-like_C"/>
</dbReference>
<evidence type="ECO:0000256" key="21">
    <source>
        <dbReference type="SAM" id="MobiDB-lite"/>
    </source>
</evidence>
<dbReference type="Gene3D" id="3.90.320.10">
    <property type="match status" value="1"/>
</dbReference>
<evidence type="ECO:0000256" key="9">
    <source>
        <dbReference type="ARBA" id="ARBA00022741"/>
    </source>
</evidence>
<dbReference type="CDD" id="cd18808">
    <property type="entry name" value="SF1_C_Upf1"/>
    <property type="match status" value="1"/>
</dbReference>
<evidence type="ECO:0000256" key="2">
    <source>
        <dbReference type="ARBA" id="ARBA00004123"/>
    </source>
</evidence>
<feature type="domain" description="DNA2/NAM7 helicase helicase" evidence="23">
    <location>
        <begin position="1133"/>
        <end position="1202"/>
    </location>
</feature>
<dbReference type="InterPro" id="IPR047187">
    <property type="entry name" value="SF1_C_Upf1"/>
</dbReference>
<gene>
    <name evidence="25" type="ORF">RNJ44_02507</name>
</gene>
<keyword evidence="9" id="KW-0547">Nucleotide-binding</keyword>
<evidence type="ECO:0000256" key="16">
    <source>
        <dbReference type="ARBA" id="ARBA00023125"/>
    </source>
</evidence>
<feature type="region of interest" description="Disordered" evidence="21">
    <location>
        <begin position="215"/>
        <end position="256"/>
    </location>
</feature>
<keyword evidence="19" id="KW-0511">Multifunctional enzyme</keyword>
<evidence type="ECO:0000256" key="13">
    <source>
        <dbReference type="ARBA" id="ARBA00022840"/>
    </source>
</evidence>
<dbReference type="EMBL" id="JBEVYD010000013">
    <property type="protein sequence ID" value="KAL3228562.1"/>
    <property type="molecule type" value="Genomic_DNA"/>
</dbReference>
<evidence type="ECO:0000256" key="17">
    <source>
        <dbReference type="ARBA" id="ARBA00023204"/>
    </source>
</evidence>
<dbReference type="PANTHER" id="PTHR43788">
    <property type="entry name" value="DNA2/NAM7 HELICASE FAMILY MEMBER"/>
    <property type="match status" value="1"/>
</dbReference>
<evidence type="ECO:0000313" key="26">
    <source>
        <dbReference type="Proteomes" id="UP001623330"/>
    </source>
</evidence>
<dbReference type="Pfam" id="PF08696">
    <property type="entry name" value="Dna2"/>
    <property type="match status" value="1"/>
</dbReference>
<dbReference type="GO" id="GO:0004386">
    <property type="term" value="F:helicase activity"/>
    <property type="evidence" value="ECO:0007669"/>
    <property type="project" value="UniProtKB-KW"/>
</dbReference>
<keyword evidence="7" id="KW-0540">Nuclease</keyword>
<evidence type="ECO:0000259" key="24">
    <source>
        <dbReference type="Pfam" id="PF13087"/>
    </source>
</evidence>
<dbReference type="PANTHER" id="PTHR43788:SF8">
    <property type="entry name" value="DNA-BINDING PROTEIN SMUBP-2"/>
    <property type="match status" value="1"/>
</dbReference>
<protein>
    <recommendedName>
        <fullName evidence="4">DNA helicase</fullName>
        <ecNumber evidence="4">3.6.4.12</ecNumber>
    </recommendedName>
</protein>
<keyword evidence="11" id="KW-0378">Hydrolase</keyword>
<evidence type="ECO:0000256" key="12">
    <source>
        <dbReference type="ARBA" id="ARBA00022806"/>
    </source>
</evidence>
<keyword evidence="16" id="KW-0238">DNA-binding</keyword>
<keyword evidence="8" id="KW-0479">Metal-binding</keyword>
<evidence type="ECO:0000256" key="3">
    <source>
        <dbReference type="ARBA" id="ARBA00007913"/>
    </source>
</evidence>
<evidence type="ECO:0000256" key="10">
    <source>
        <dbReference type="ARBA" id="ARBA00022763"/>
    </source>
</evidence>
<dbReference type="InterPro" id="IPR041677">
    <property type="entry name" value="DNA2/NAM7_AAA_11"/>
</dbReference>
<dbReference type="Pfam" id="PF13086">
    <property type="entry name" value="AAA_11"/>
    <property type="match status" value="2"/>
</dbReference>
<feature type="region of interest" description="Disordered" evidence="21">
    <location>
        <begin position="284"/>
        <end position="311"/>
    </location>
</feature>
<dbReference type="Gene3D" id="3.40.50.300">
    <property type="entry name" value="P-loop containing nucleotide triphosphate hydrolases"/>
    <property type="match status" value="3"/>
</dbReference>
<keyword evidence="5" id="KW-0004">4Fe-4S</keyword>
<evidence type="ECO:0000256" key="15">
    <source>
        <dbReference type="ARBA" id="ARBA00023014"/>
    </source>
</evidence>
<dbReference type="InterPro" id="IPR014808">
    <property type="entry name" value="DNA_replication_fac_Dna2_N"/>
</dbReference>
<keyword evidence="12 25" id="KW-0347">Helicase</keyword>
<dbReference type="SUPFAM" id="SSF52540">
    <property type="entry name" value="P-loop containing nucleoside triphosphate hydrolases"/>
    <property type="match status" value="1"/>
</dbReference>
<evidence type="ECO:0000256" key="1">
    <source>
        <dbReference type="ARBA" id="ARBA00001966"/>
    </source>
</evidence>
<keyword evidence="15" id="KW-0411">Iron-sulfur</keyword>
<feature type="domain" description="DNA2/NAM7 helicase helicase" evidence="23">
    <location>
        <begin position="1031"/>
        <end position="1119"/>
    </location>
</feature>
<keyword evidence="13" id="KW-0067">ATP-binding</keyword>
<comment type="caution">
    <text evidence="25">The sequence shown here is derived from an EMBL/GenBank/DDBJ whole genome shotgun (WGS) entry which is preliminary data.</text>
</comment>
<feature type="domain" description="DNA2/NAM7 helicase-like C-terminal" evidence="24">
    <location>
        <begin position="1209"/>
        <end position="1423"/>
    </location>
</feature>
<dbReference type="CDD" id="cd18041">
    <property type="entry name" value="DEXXQc_DNA2"/>
    <property type="match status" value="1"/>
</dbReference>
<keyword evidence="10" id="KW-0227">DNA damage</keyword>
<evidence type="ECO:0000256" key="7">
    <source>
        <dbReference type="ARBA" id="ARBA00022722"/>
    </source>
</evidence>
<keyword evidence="6" id="KW-0235">DNA replication</keyword>
<dbReference type="Proteomes" id="UP001623330">
    <property type="component" value="Unassembled WGS sequence"/>
</dbReference>
<evidence type="ECO:0000256" key="11">
    <source>
        <dbReference type="ARBA" id="ARBA00022801"/>
    </source>
</evidence>
<feature type="domain" description="DNA replication factor Dna2 N-terminal" evidence="22">
    <location>
        <begin position="430"/>
        <end position="646"/>
    </location>
</feature>
<comment type="subcellular location">
    <subcellularLocation>
        <location evidence="2">Nucleus</location>
    </subcellularLocation>
</comment>
<evidence type="ECO:0000256" key="20">
    <source>
        <dbReference type="ARBA" id="ARBA00047995"/>
    </source>
</evidence>
<proteinExistence type="inferred from homology"/>
<comment type="catalytic activity">
    <reaction evidence="20">
        <text>ATP + H2O = ADP + phosphate + H(+)</text>
        <dbReference type="Rhea" id="RHEA:13065"/>
        <dbReference type="ChEBI" id="CHEBI:15377"/>
        <dbReference type="ChEBI" id="CHEBI:15378"/>
        <dbReference type="ChEBI" id="CHEBI:30616"/>
        <dbReference type="ChEBI" id="CHEBI:43474"/>
        <dbReference type="ChEBI" id="CHEBI:456216"/>
        <dbReference type="EC" id="3.6.4.12"/>
    </reaction>
</comment>